<dbReference type="RefSeq" id="WP_160734276.1">
    <property type="nucleotide sequence ID" value="NZ_WTYO01000006.1"/>
</dbReference>
<evidence type="ECO:0000256" key="1">
    <source>
        <dbReference type="SAM" id="MobiDB-lite"/>
    </source>
</evidence>
<proteinExistence type="predicted"/>
<evidence type="ECO:0000313" key="3">
    <source>
        <dbReference type="Proteomes" id="UP000444401"/>
    </source>
</evidence>
<evidence type="ECO:0000313" key="2">
    <source>
        <dbReference type="EMBL" id="MXO69657.1"/>
    </source>
</evidence>
<dbReference type="EMBL" id="WTYO01000006">
    <property type="protein sequence ID" value="MXO69657.1"/>
    <property type="molecule type" value="Genomic_DNA"/>
</dbReference>
<accession>A0ABW9V0M8</accession>
<feature type="region of interest" description="Disordered" evidence="1">
    <location>
        <begin position="37"/>
        <end position="59"/>
    </location>
</feature>
<sequence>MIASSIRGGWQTTLADLAMILFMVTAAAMAEMPEPDADAAASAATPTEAPSPAPALPASGEPIAIYRAAPGAPPIGQWLAEQPRDPRQNLTIIARHRPGGGDRAAAAALALAQEARRAGRSARIVVEPGPAEELAAVLDFDGRQPN</sequence>
<protein>
    <recommendedName>
        <fullName evidence="4">Biopolymer transporter ExbD</fullName>
    </recommendedName>
</protein>
<name>A0ABW9V0M8_9SPHN</name>
<keyword evidence="3" id="KW-1185">Reference proteome</keyword>
<comment type="caution">
    <text evidence="2">The sequence shown here is derived from an EMBL/GenBank/DDBJ whole genome shotgun (WGS) entry which is preliminary data.</text>
</comment>
<feature type="compositionally biased region" description="Low complexity" evidence="1">
    <location>
        <begin position="37"/>
        <end position="48"/>
    </location>
</feature>
<evidence type="ECO:0008006" key="4">
    <source>
        <dbReference type="Google" id="ProtNLM"/>
    </source>
</evidence>
<reference evidence="2 3" key="1">
    <citation type="submission" date="2019-12" db="EMBL/GenBank/DDBJ databases">
        <title>Genomic-based taxomic classification of the family Erythrobacteraceae.</title>
        <authorList>
            <person name="Xu L."/>
        </authorList>
    </citation>
    <scope>NUCLEOTIDE SEQUENCE [LARGE SCALE GENOMIC DNA]</scope>
    <source>
        <strain evidence="2 3">H32</strain>
    </source>
</reference>
<gene>
    <name evidence="2" type="ORF">GRI72_12590</name>
</gene>
<dbReference type="Proteomes" id="UP000444401">
    <property type="component" value="Unassembled WGS sequence"/>
</dbReference>
<organism evidence="2 3">
    <name type="scientific">Pelagerythrobacter marinus</name>
    <dbReference type="NCBI Taxonomy" id="538382"/>
    <lineage>
        <taxon>Bacteria</taxon>
        <taxon>Pseudomonadati</taxon>
        <taxon>Pseudomonadota</taxon>
        <taxon>Alphaproteobacteria</taxon>
        <taxon>Sphingomonadales</taxon>
        <taxon>Erythrobacteraceae</taxon>
        <taxon>Pelagerythrobacter</taxon>
    </lineage>
</organism>